<name>A0A8J3QI27_9ACTN</name>
<reference evidence="1" key="1">
    <citation type="submission" date="2021-01" db="EMBL/GenBank/DDBJ databases">
        <title>Whole genome shotgun sequence of Rhizocola hellebori NBRC 109834.</title>
        <authorList>
            <person name="Komaki H."/>
            <person name="Tamura T."/>
        </authorList>
    </citation>
    <scope>NUCLEOTIDE SEQUENCE</scope>
    <source>
        <strain evidence="1">NBRC 109834</strain>
    </source>
</reference>
<sequence length="392" mass="41949">MVGAGLSGLACAIYLTASGREVTLLDRRTSVGGRHSALDIDGYRFDTGPVTPLSPAQIAAPFHAAGERLQDWLELLPLDTVCRAHYPDGTTLDVSTDHHRTAAAIRALCGGSEARAFMRYLKARPLRVPGEVFFNNARTQRLFGSSSFFGFNVLGMGWHPRGGTEAIPRALGSLAEKLGVNIRMNTAMRRWEINSGRAVALHTNEDERLTADAFVFPPEGTPKANGPSHLVIHLGTSASYTRIAHHNVHFGKAWQRSKHEISRRGELMSDPTVLVSAPGVTDGSAGQGHYRVVVPVPNLRSAPLDWQGPATRTYAGEIVATLEARGYLDLGVGLTTSYVVTPGDWAKQGLPYGIPRSPSGRATRIHPSLSNVVIAGSGLSAGRTAAEKVVAL</sequence>
<organism evidence="1 2">
    <name type="scientific">Rhizocola hellebori</name>
    <dbReference type="NCBI Taxonomy" id="1392758"/>
    <lineage>
        <taxon>Bacteria</taxon>
        <taxon>Bacillati</taxon>
        <taxon>Actinomycetota</taxon>
        <taxon>Actinomycetes</taxon>
        <taxon>Micromonosporales</taxon>
        <taxon>Micromonosporaceae</taxon>
        <taxon>Rhizocola</taxon>
    </lineage>
</organism>
<proteinExistence type="predicted"/>
<dbReference type="EMBL" id="BONY01000073">
    <property type="protein sequence ID" value="GIH09666.1"/>
    <property type="molecule type" value="Genomic_DNA"/>
</dbReference>
<evidence type="ECO:0000313" key="2">
    <source>
        <dbReference type="Proteomes" id="UP000612899"/>
    </source>
</evidence>
<evidence type="ECO:0000313" key="1">
    <source>
        <dbReference type="EMBL" id="GIH09666.1"/>
    </source>
</evidence>
<keyword evidence="2" id="KW-1185">Reference proteome</keyword>
<dbReference type="Proteomes" id="UP000612899">
    <property type="component" value="Unassembled WGS sequence"/>
</dbReference>
<comment type="caution">
    <text evidence="1">The sequence shown here is derived from an EMBL/GenBank/DDBJ whole genome shotgun (WGS) entry which is preliminary data.</text>
</comment>
<dbReference type="PANTHER" id="PTHR43734:SF1">
    <property type="entry name" value="PHYTOENE DESATURASE"/>
    <property type="match status" value="1"/>
</dbReference>
<dbReference type="Gene3D" id="3.50.50.60">
    <property type="entry name" value="FAD/NAD(P)-binding domain"/>
    <property type="match status" value="2"/>
</dbReference>
<dbReference type="AlphaFoldDB" id="A0A8J3QI27"/>
<gene>
    <name evidence="1" type="ORF">Rhe02_77330</name>
</gene>
<dbReference type="InterPro" id="IPR036188">
    <property type="entry name" value="FAD/NAD-bd_sf"/>
</dbReference>
<dbReference type="SUPFAM" id="SSF51905">
    <property type="entry name" value="FAD/NAD(P)-binding domain"/>
    <property type="match status" value="1"/>
</dbReference>
<protein>
    <submittedName>
        <fullName evidence="1">Phytoene dehydrogenase</fullName>
    </submittedName>
</protein>
<dbReference type="Pfam" id="PF13450">
    <property type="entry name" value="NAD_binding_8"/>
    <property type="match status" value="1"/>
</dbReference>
<accession>A0A8J3QI27</accession>
<dbReference type="PANTHER" id="PTHR43734">
    <property type="entry name" value="PHYTOENE DESATURASE"/>
    <property type="match status" value="1"/>
</dbReference>